<dbReference type="InterPro" id="IPR050930">
    <property type="entry name" value="MFS_Vesicular_Transporter"/>
</dbReference>
<evidence type="ECO:0000256" key="5">
    <source>
        <dbReference type="ARBA" id="ARBA00022989"/>
    </source>
</evidence>
<evidence type="ECO:0000256" key="1">
    <source>
        <dbReference type="ARBA" id="ARBA00004141"/>
    </source>
</evidence>
<proteinExistence type="inferred from homology"/>
<reference evidence="10" key="1">
    <citation type="submission" date="2022-12" db="EMBL/GenBank/DDBJ databases">
        <authorList>
            <person name="Petersen C."/>
        </authorList>
    </citation>
    <scope>NUCLEOTIDE SEQUENCE</scope>
    <source>
        <strain evidence="10">IBT 29677</strain>
    </source>
</reference>
<comment type="similarity">
    <text evidence="2">Belongs to the major facilitator superfamily. Vesicular transporter family.</text>
</comment>
<organism evidence="10 11">
    <name type="scientific">Penicillium cosmopolitanum</name>
    <dbReference type="NCBI Taxonomy" id="1131564"/>
    <lineage>
        <taxon>Eukaryota</taxon>
        <taxon>Fungi</taxon>
        <taxon>Dikarya</taxon>
        <taxon>Ascomycota</taxon>
        <taxon>Pezizomycotina</taxon>
        <taxon>Eurotiomycetes</taxon>
        <taxon>Eurotiomycetidae</taxon>
        <taxon>Eurotiales</taxon>
        <taxon>Aspergillaceae</taxon>
        <taxon>Penicillium</taxon>
    </lineage>
</organism>
<feature type="domain" description="Major facilitator superfamily (MFS) profile" evidence="9">
    <location>
        <begin position="23"/>
        <end position="471"/>
    </location>
</feature>
<evidence type="ECO:0000256" key="4">
    <source>
        <dbReference type="ARBA" id="ARBA00022692"/>
    </source>
</evidence>
<dbReference type="CDD" id="cd17325">
    <property type="entry name" value="MFS_MdtG_SLC18_like"/>
    <property type="match status" value="1"/>
</dbReference>
<name>A0A9W9W953_9EURO</name>
<dbReference type="Gene3D" id="1.20.1250.20">
    <property type="entry name" value="MFS general substrate transporter like domains"/>
    <property type="match status" value="1"/>
</dbReference>
<dbReference type="InterPro" id="IPR020846">
    <property type="entry name" value="MFS_dom"/>
</dbReference>
<feature type="transmembrane region" description="Helical" evidence="8">
    <location>
        <begin position="333"/>
        <end position="353"/>
    </location>
</feature>
<protein>
    <recommendedName>
        <fullName evidence="9">Major facilitator superfamily (MFS) profile domain-containing protein</fullName>
    </recommendedName>
</protein>
<dbReference type="Proteomes" id="UP001147747">
    <property type="component" value="Unassembled WGS sequence"/>
</dbReference>
<accession>A0A9W9W953</accession>
<dbReference type="Pfam" id="PF07690">
    <property type="entry name" value="MFS_1"/>
    <property type="match status" value="1"/>
</dbReference>
<feature type="transmembrane region" description="Helical" evidence="8">
    <location>
        <begin position="62"/>
        <end position="81"/>
    </location>
</feature>
<dbReference type="RefSeq" id="XP_056492730.1">
    <property type="nucleotide sequence ID" value="XM_056626935.1"/>
</dbReference>
<feature type="region of interest" description="Disordered" evidence="7">
    <location>
        <begin position="208"/>
        <end position="245"/>
    </location>
</feature>
<evidence type="ECO:0000256" key="6">
    <source>
        <dbReference type="ARBA" id="ARBA00023136"/>
    </source>
</evidence>
<dbReference type="PANTHER" id="PTHR23506:SF35">
    <property type="entry name" value="MAJOR FACILITATOR SUPERFAMILY (MFS) PROFILE DOMAIN-CONTAINING PROTEIN-RELATED"/>
    <property type="match status" value="1"/>
</dbReference>
<evidence type="ECO:0000256" key="8">
    <source>
        <dbReference type="SAM" id="Phobius"/>
    </source>
</evidence>
<reference evidence="10" key="2">
    <citation type="journal article" date="2023" name="IMA Fungus">
        <title>Comparative genomic study of the Penicillium genus elucidates a diverse pangenome and 15 lateral gene transfer events.</title>
        <authorList>
            <person name="Petersen C."/>
            <person name="Sorensen T."/>
            <person name="Nielsen M.R."/>
            <person name="Sondergaard T.E."/>
            <person name="Sorensen J.L."/>
            <person name="Fitzpatrick D.A."/>
            <person name="Frisvad J.C."/>
            <person name="Nielsen K.L."/>
        </authorList>
    </citation>
    <scope>NUCLEOTIDE SEQUENCE</scope>
    <source>
        <strain evidence="10">IBT 29677</strain>
    </source>
</reference>
<evidence type="ECO:0000256" key="2">
    <source>
        <dbReference type="ARBA" id="ARBA00006829"/>
    </source>
</evidence>
<feature type="transmembrane region" description="Helical" evidence="8">
    <location>
        <begin position="412"/>
        <end position="435"/>
    </location>
</feature>
<feature type="compositionally biased region" description="Low complexity" evidence="7">
    <location>
        <begin position="234"/>
        <end position="245"/>
    </location>
</feature>
<feature type="transmembrane region" description="Helical" evidence="8">
    <location>
        <begin position="293"/>
        <end position="321"/>
    </location>
</feature>
<dbReference type="EMBL" id="JAPZBU010000004">
    <property type="protein sequence ID" value="KAJ5408415.1"/>
    <property type="molecule type" value="Genomic_DNA"/>
</dbReference>
<evidence type="ECO:0000256" key="7">
    <source>
        <dbReference type="SAM" id="MobiDB-lite"/>
    </source>
</evidence>
<keyword evidence="5 8" id="KW-1133">Transmembrane helix</keyword>
<comment type="subcellular location">
    <subcellularLocation>
        <location evidence="1">Membrane</location>
        <topology evidence="1">Multi-pass membrane protein</topology>
    </subcellularLocation>
</comment>
<feature type="transmembrane region" description="Helical" evidence="8">
    <location>
        <begin position="17"/>
        <end position="42"/>
    </location>
</feature>
<gene>
    <name evidence="10" type="ORF">N7509_002298</name>
</gene>
<dbReference type="GeneID" id="81365915"/>
<evidence type="ECO:0000313" key="11">
    <source>
        <dbReference type="Proteomes" id="UP001147747"/>
    </source>
</evidence>
<dbReference type="InterPro" id="IPR001958">
    <property type="entry name" value="Tet-R_TetA/multi-R_MdtG-like"/>
</dbReference>
<keyword evidence="11" id="KW-1185">Reference proteome</keyword>
<dbReference type="SUPFAM" id="SSF103473">
    <property type="entry name" value="MFS general substrate transporter"/>
    <property type="match status" value="1"/>
</dbReference>
<dbReference type="InterPro" id="IPR036259">
    <property type="entry name" value="MFS_trans_sf"/>
</dbReference>
<dbReference type="OrthoDB" id="5086884at2759"/>
<dbReference type="PANTHER" id="PTHR23506">
    <property type="entry name" value="GH10249P"/>
    <property type="match status" value="1"/>
</dbReference>
<dbReference type="InterPro" id="IPR011701">
    <property type="entry name" value="MFS"/>
</dbReference>
<evidence type="ECO:0000313" key="10">
    <source>
        <dbReference type="EMBL" id="KAJ5408415.1"/>
    </source>
</evidence>
<keyword evidence="4 8" id="KW-0812">Transmembrane</keyword>
<dbReference type="PRINTS" id="PR01035">
    <property type="entry name" value="TCRTETA"/>
</dbReference>
<feature type="transmembrane region" description="Helical" evidence="8">
    <location>
        <begin position="264"/>
        <end position="281"/>
    </location>
</feature>
<comment type="caution">
    <text evidence="10">The sequence shown here is derived from an EMBL/GenBank/DDBJ whole genome shotgun (WGS) entry which is preliminary data.</text>
</comment>
<feature type="transmembrane region" description="Helical" evidence="8">
    <location>
        <begin position="120"/>
        <end position="141"/>
    </location>
</feature>
<evidence type="ECO:0000259" key="9">
    <source>
        <dbReference type="PROSITE" id="PS50850"/>
    </source>
</evidence>
<dbReference type="PROSITE" id="PS50850">
    <property type="entry name" value="MFS"/>
    <property type="match status" value="1"/>
</dbReference>
<sequence>MEGDEKPWGYKIRSSRLLVNSTITVALFTETFLASFLTPIIGYMLEERLHIDPSQTQSYTTLLLSSYGFVGLISAPAIAYFAERMVSQRTPLLIALAGCLVGTFMVALTSSFWVLFLGRVLQSLCGSATWVVGFALLASNVDRKNLGSSMGTAMSFVTAGTVAGPTLSGSLLQLFGYWAAWAIPIVLLTLDIIGRLVMIEPKIQSPNISTPSSDLGSKSSDATPNNDEEALDESTTLLSSPSPTLEQGGSTYAYFRTFFSDSRVLVGLANILIVASLLSGINNTLPVHLREAFGWNSLLVSAMFFCIQIPNILLGGLAGWLRDRLGLRRPTTLGWLTIVPLILLLGAPGDPRFPWAKGDAAGKPLFTGCAIALGSVLPLVRGVGAVQLAFVVKDWQAKDPHLFNLNKSNLRVFSVTETIFSLGGMLGPLLTGSLFEKLGFFLHDRSTGCRLPHSSGGFMDLAGQQTLGSGK</sequence>
<dbReference type="AlphaFoldDB" id="A0A9W9W953"/>
<feature type="transmembrane region" description="Helical" evidence="8">
    <location>
        <begin position="178"/>
        <end position="198"/>
    </location>
</feature>
<dbReference type="GO" id="GO:0016020">
    <property type="term" value="C:membrane"/>
    <property type="evidence" value="ECO:0007669"/>
    <property type="project" value="UniProtKB-SubCell"/>
</dbReference>
<feature type="compositionally biased region" description="Polar residues" evidence="7">
    <location>
        <begin position="208"/>
        <end position="225"/>
    </location>
</feature>
<feature type="transmembrane region" description="Helical" evidence="8">
    <location>
        <begin position="93"/>
        <end position="114"/>
    </location>
</feature>
<evidence type="ECO:0000256" key="3">
    <source>
        <dbReference type="ARBA" id="ARBA00022448"/>
    </source>
</evidence>
<keyword evidence="6 8" id="KW-0472">Membrane</keyword>
<dbReference type="GO" id="GO:0022857">
    <property type="term" value="F:transmembrane transporter activity"/>
    <property type="evidence" value="ECO:0007669"/>
    <property type="project" value="InterPro"/>
</dbReference>
<keyword evidence="3" id="KW-0813">Transport</keyword>
<feature type="transmembrane region" description="Helical" evidence="8">
    <location>
        <begin position="365"/>
        <end position="391"/>
    </location>
</feature>
<feature type="transmembrane region" description="Helical" evidence="8">
    <location>
        <begin position="153"/>
        <end position="172"/>
    </location>
</feature>